<feature type="domain" description="DH" evidence="3">
    <location>
        <begin position="144"/>
        <end position="242"/>
    </location>
</feature>
<reference evidence="4 5" key="1">
    <citation type="submission" date="2023-05" db="EMBL/GenBank/DDBJ databases">
        <title>B98-5 Cell Line De Novo Hybrid Assembly: An Optical Mapping Approach.</title>
        <authorList>
            <person name="Kananen K."/>
            <person name="Auerbach J.A."/>
            <person name="Kautto E."/>
            <person name="Blachly J.S."/>
        </authorList>
    </citation>
    <scope>NUCLEOTIDE SEQUENCE [LARGE SCALE GENOMIC DNA]</scope>
    <source>
        <strain evidence="4">B95-8</strain>
        <tissue evidence="4">Cell line</tissue>
    </source>
</reference>
<dbReference type="EMBL" id="JASSZA010000022">
    <property type="protein sequence ID" value="KAK2084416.1"/>
    <property type="molecule type" value="Genomic_DNA"/>
</dbReference>
<keyword evidence="5" id="KW-1185">Reference proteome</keyword>
<dbReference type="Gene3D" id="1.20.900.10">
    <property type="entry name" value="Dbl homology (DH) domain"/>
    <property type="match status" value="1"/>
</dbReference>
<evidence type="ECO:0000313" key="4">
    <source>
        <dbReference type="EMBL" id="KAK2084416.1"/>
    </source>
</evidence>
<feature type="region of interest" description="Disordered" evidence="2">
    <location>
        <begin position="46"/>
        <end position="91"/>
    </location>
</feature>
<evidence type="ECO:0000259" key="3">
    <source>
        <dbReference type="PROSITE" id="PS50010"/>
    </source>
</evidence>
<accession>A0ABQ9TI60</accession>
<dbReference type="InterPro" id="IPR000219">
    <property type="entry name" value="DH_dom"/>
</dbReference>
<dbReference type="SUPFAM" id="SSF48065">
    <property type="entry name" value="DBL homology domain (DH-domain)"/>
    <property type="match status" value="1"/>
</dbReference>
<dbReference type="InterPro" id="IPR035899">
    <property type="entry name" value="DBL_dom_sf"/>
</dbReference>
<organism evidence="4 5">
    <name type="scientific">Saguinus oedipus</name>
    <name type="common">Cotton-top tamarin</name>
    <name type="synonym">Oedipomidas oedipus</name>
    <dbReference type="NCBI Taxonomy" id="9490"/>
    <lineage>
        <taxon>Eukaryota</taxon>
        <taxon>Metazoa</taxon>
        <taxon>Chordata</taxon>
        <taxon>Craniata</taxon>
        <taxon>Vertebrata</taxon>
        <taxon>Euteleostomi</taxon>
        <taxon>Mammalia</taxon>
        <taxon>Eutheria</taxon>
        <taxon>Euarchontoglires</taxon>
        <taxon>Primates</taxon>
        <taxon>Haplorrhini</taxon>
        <taxon>Platyrrhini</taxon>
        <taxon>Cebidae</taxon>
        <taxon>Callitrichinae</taxon>
        <taxon>Saguinus</taxon>
    </lineage>
</organism>
<feature type="compositionally biased region" description="Basic and acidic residues" evidence="2">
    <location>
        <begin position="72"/>
        <end position="81"/>
    </location>
</feature>
<evidence type="ECO:0000256" key="2">
    <source>
        <dbReference type="SAM" id="MobiDB-lite"/>
    </source>
</evidence>
<gene>
    <name evidence="4" type="primary">ARHGEF2_5</name>
    <name evidence="4" type="ORF">P7K49_037449</name>
</gene>
<keyword evidence="1" id="KW-0862">Zinc</keyword>
<dbReference type="PROSITE" id="PS50010">
    <property type="entry name" value="DH_2"/>
    <property type="match status" value="1"/>
</dbReference>
<protein>
    <submittedName>
        <fullName evidence="4">Rho guanine nucleotide exchange factor 2</fullName>
    </submittedName>
</protein>
<comment type="caution">
    <text evidence="4">The sequence shown here is derived from an EMBL/GenBank/DDBJ whole genome shotgun (WGS) entry which is preliminary data.</text>
</comment>
<proteinExistence type="predicted"/>
<dbReference type="Proteomes" id="UP001266305">
    <property type="component" value="Unassembled WGS sequence"/>
</dbReference>
<keyword evidence="1" id="KW-0863">Zinc-finger</keyword>
<dbReference type="PANTHER" id="PTHR13944:SF20">
    <property type="entry name" value="RHO GUANINE NUCLEOTIDE EXCHANGE FACTOR 2"/>
    <property type="match status" value="1"/>
</dbReference>
<name>A0ABQ9TI60_SAGOE</name>
<sequence length="242" mass="27602">MQTAPTFFRHFNDESPLGLRRILSQSTDSLNMRNRTLSVESLIDEGEQAWSPRSLEEDEEGLGMRGWWEPPGKAKEGRDLEGQGPREGNSRPLSCLPCTCSGAEVIYNELMSDFEMDEKDFAADSWSLAVDSSFLQQHKKEVMKQQDVIYELIQTELHHVRTLKIMTRLFRTGMLEELQLEPSVVHGLFPCVDELSDIHTRFLSQLLERRRQALCPGSTRNFVIHRLGDLLISQVGKGRTPG</sequence>
<keyword evidence="1" id="KW-0479">Metal-binding</keyword>
<dbReference type="InterPro" id="IPR051632">
    <property type="entry name" value="Rho_GEF"/>
</dbReference>
<dbReference type="Pfam" id="PF00621">
    <property type="entry name" value="RhoGEF"/>
    <property type="match status" value="1"/>
</dbReference>
<dbReference type="PANTHER" id="PTHR13944">
    <property type="entry name" value="AGAP007712-PA"/>
    <property type="match status" value="1"/>
</dbReference>
<evidence type="ECO:0000256" key="1">
    <source>
        <dbReference type="ARBA" id="ARBA00022771"/>
    </source>
</evidence>
<evidence type="ECO:0000313" key="5">
    <source>
        <dbReference type="Proteomes" id="UP001266305"/>
    </source>
</evidence>